<dbReference type="Pfam" id="PF05256">
    <property type="entry name" value="UPF0223"/>
    <property type="match status" value="1"/>
</dbReference>
<evidence type="ECO:0000256" key="1">
    <source>
        <dbReference type="HAMAP-Rule" id="MF_01041"/>
    </source>
</evidence>
<dbReference type="HAMAP" id="MF_01041">
    <property type="entry name" value="UPF0223"/>
    <property type="match status" value="1"/>
</dbReference>
<dbReference type="PATRIC" id="fig|1679170.3.peg.1504"/>
<dbReference type="PIRSF" id="PIRSF037260">
    <property type="entry name" value="UPF0223"/>
    <property type="match status" value="1"/>
</dbReference>
<dbReference type="AlphaFoldDB" id="A0A0K9GRL8"/>
<comment type="similarity">
    <text evidence="1">Belongs to the UPF0223 family.</text>
</comment>
<protein>
    <recommendedName>
        <fullName evidence="1">UPF0223 protein AC625_06990</fullName>
    </recommendedName>
</protein>
<dbReference type="Proteomes" id="UP000037146">
    <property type="component" value="Unassembled WGS sequence"/>
</dbReference>
<accession>A0A0K9GRL8</accession>
<proteinExistence type="inferred from homology"/>
<dbReference type="SUPFAM" id="SSF158504">
    <property type="entry name" value="BH2638-like"/>
    <property type="match status" value="1"/>
</dbReference>
<sequence>MEYQYPLDFTWSTEEIVDVIKFFESVEKAYESRVSKEDFMKTYRRFKEIVPGKADEKNFTDEFQESSGYSAYLVIKSAKETDDGGWIILKK</sequence>
<reference evidence="3" key="1">
    <citation type="submission" date="2015-07" db="EMBL/GenBank/DDBJ databases">
        <title>Genome sequencing project for genomic taxonomy and phylogenomics of Bacillus-like bacteria.</title>
        <authorList>
            <person name="Liu B."/>
            <person name="Wang J."/>
            <person name="Zhu Y."/>
            <person name="Liu G."/>
            <person name="Chen Q."/>
            <person name="Chen Z."/>
            <person name="Lan J."/>
            <person name="Che J."/>
            <person name="Ge C."/>
            <person name="Shi H."/>
            <person name="Pan Z."/>
            <person name="Liu X."/>
        </authorList>
    </citation>
    <scope>NUCLEOTIDE SEQUENCE [LARGE SCALE GENOMIC DNA]</scope>
    <source>
        <strain evidence="3">FJAT-27997</strain>
    </source>
</reference>
<name>A0A0K9GRL8_9BACI</name>
<dbReference type="STRING" id="1679170.AC625_06990"/>
<organism evidence="2 3">
    <name type="scientific">Peribacillus loiseleuriae</name>
    <dbReference type="NCBI Taxonomy" id="1679170"/>
    <lineage>
        <taxon>Bacteria</taxon>
        <taxon>Bacillati</taxon>
        <taxon>Bacillota</taxon>
        <taxon>Bacilli</taxon>
        <taxon>Bacillales</taxon>
        <taxon>Bacillaceae</taxon>
        <taxon>Peribacillus</taxon>
    </lineage>
</organism>
<dbReference type="RefSeq" id="WP_049680632.1">
    <property type="nucleotide sequence ID" value="NZ_JBIVOD010000002.1"/>
</dbReference>
<dbReference type="Gene3D" id="1.10.220.80">
    <property type="entry name" value="BH2638-like"/>
    <property type="match status" value="1"/>
</dbReference>
<keyword evidence="3" id="KW-1185">Reference proteome</keyword>
<dbReference type="InterPro" id="IPR023324">
    <property type="entry name" value="BH2638-like_sf"/>
</dbReference>
<evidence type="ECO:0000313" key="3">
    <source>
        <dbReference type="Proteomes" id="UP000037146"/>
    </source>
</evidence>
<evidence type="ECO:0000313" key="2">
    <source>
        <dbReference type="EMBL" id="KMY49300.1"/>
    </source>
</evidence>
<dbReference type="OrthoDB" id="1649074at2"/>
<gene>
    <name evidence="2" type="ORF">AC625_06990</name>
</gene>
<dbReference type="EMBL" id="LFZW01000001">
    <property type="protein sequence ID" value="KMY49300.1"/>
    <property type="molecule type" value="Genomic_DNA"/>
</dbReference>
<dbReference type="InterPro" id="IPR007920">
    <property type="entry name" value="UPF0223"/>
</dbReference>
<dbReference type="NCBIfam" id="NF003353">
    <property type="entry name" value="PRK04387.1"/>
    <property type="match status" value="1"/>
</dbReference>
<comment type="caution">
    <text evidence="2">The sequence shown here is derived from an EMBL/GenBank/DDBJ whole genome shotgun (WGS) entry which is preliminary data.</text>
</comment>